<evidence type="ECO:0000313" key="3">
    <source>
        <dbReference type="EMBL" id="KAF3803082.1"/>
    </source>
</evidence>
<name>A0A8H4CG66_COLGL</name>
<feature type="compositionally biased region" description="Basic residues" evidence="1">
    <location>
        <begin position="1488"/>
        <end position="1497"/>
    </location>
</feature>
<dbReference type="GeneID" id="69018874"/>
<feature type="compositionally biased region" description="Acidic residues" evidence="1">
    <location>
        <begin position="991"/>
        <end position="1002"/>
    </location>
</feature>
<protein>
    <recommendedName>
        <fullName evidence="2">DUF7357 domain-containing protein</fullName>
    </recommendedName>
</protein>
<feature type="domain" description="DUF7357" evidence="2">
    <location>
        <begin position="5"/>
        <end position="139"/>
    </location>
</feature>
<feature type="compositionally biased region" description="Basic and acidic residues" evidence="1">
    <location>
        <begin position="407"/>
        <end position="418"/>
    </location>
</feature>
<feature type="region of interest" description="Disordered" evidence="1">
    <location>
        <begin position="191"/>
        <end position="218"/>
    </location>
</feature>
<comment type="caution">
    <text evidence="3">The sequence shown here is derived from an EMBL/GenBank/DDBJ whole genome shotgun (WGS) entry which is preliminary data.</text>
</comment>
<feature type="region of interest" description="Disordered" evidence="1">
    <location>
        <begin position="664"/>
        <end position="713"/>
    </location>
</feature>
<feature type="compositionally biased region" description="Polar residues" evidence="1">
    <location>
        <begin position="1085"/>
        <end position="1095"/>
    </location>
</feature>
<feature type="region of interest" description="Disordered" evidence="1">
    <location>
        <begin position="129"/>
        <end position="165"/>
    </location>
</feature>
<feature type="region of interest" description="Disordered" evidence="1">
    <location>
        <begin position="971"/>
        <end position="1004"/>
    </location>
</feature>
<dbReference type="EMBL" id="WVTB01000056">
    <property type="protein sequence ID" value="KAF3803082.1"/>
    <property type="molecule type" value="Genomic_DNA"/>
</dbReference>
<feature type="compositionally biased region" description="Pro residues" evidence="1">
    <location>
        <begin position="1237"/>
        <end position="1249"/>
    </location>
</feature>
<feature type="compositionally biased region" description="Low complexity" evidence="1">
    <location>
        <begin position="582"/>
        <end position="598"/>
    </location>
</feature>
<feature type="region of interest" description="Disordered" evidence="1">
    <location>
        <begin position="746"/>
        <end position="777"/>
    </location>
</feature>
<feature type="region of interest" description="Disordered" evidence="1">
    <location>
        <begin position="1021"/>
        <end position="1497"/>
    </location>
</feature>
<feature type="compositionally biased region" description="Acidic residues" evidence="1">
    <location>
        <begin position="1419"/>
        <end position="1433"/>
    </location>
</feature>
<feature type="compositionally biased region" description="Low complexity" evidence="1">
    <location>
        <begin position="621"/>
        <end position="632"/>
    </location>
</feature>
<dbReference type="Proteomes" id="UP000613401">
    <property type="component" value="Unassembled WGS sequence"/>
</dbReference>
<proteinExistence type="predicted"/>
<feature type="compositionally biased region" description="Acidic residues" evidence="1">
    <location>
        <begin position="373"/>
        <end position="385"/>
    </location>
</feature>
<feature type="compositionally biased region" description="Basic and acidic residues" evidence="1">
    <location>
        <begin position="446"/>
        <end position="459"/>
    </location>
</feature>
<feature type="region of interest" description="Disordered" evidence="1">
    <location>
        <begin position="816"/>
        <end position="903"/>
    </location>
</feature>
<feature type="compositionally biased region" description="Polar residues" evidence="1">
    <location>
        <begin position="1290"/>
        <end position="1313"/>
    </location>
</feature>
<dbReference type="InterPro" id="IPR055781">
    <property type="entry name" value="DUF7357"/>
</dbReference>
<evidence type="ECO:0000313" key="4">
    <source>
        <dbReference type="Proteomes" id="UP000613401"/>
    </source>
</evidence>
<feature type="compositionally biased region" description="Acidic residues" evidence="1">
    <location>
        <begin position="461"/>
        <end position="493"/>
    </location>
</feature>
<gene>
    <name evidence="3" type="ORF">GCG54_00011748</name>
</gene>
<reference evidence="3" key="1">
    <citation type="journal article" date="2020" name="Phytopathology">
        <title>Genome sequence and comparative analysis of Colletotrichum gloeosporioides isolated from Liriodendron leaves.</title>
        <authorList>
            <person name="Fu F.F."/>
            <person name="Hao Z."/>
            <person name="Wang P."/>
            <person name="Lu Y."/>
            <person name="Xue L.J."/>
            <person name="Wei G."/>
            <person name="Tian Y."/>
            <person name="Baishi H."/>
            <person name="Xu H."/>
            <person name="Shi J."/>
            <person name="Cheng T."/>
            <person name="Wang G."/>
            <person name="Yi Y."/>
            <person name="Chen J."/>
        </authorList>
    </citation>
    <scope>NUCLEOTIDE SEQUENCE</scope>
    <source>
        <strain evidence="3">Lc1</strain>
    </source>
</reference>
<evidence type="ECO:0000259" key="2">
    <source>
        <dbReference type="Pfam" id="PF24054"/>
    </source>
</evidence>
<feature type="region of interest" description="Disordered" evidence="1">
    <location>
        <begin position="345"/>
        <end position="647"/>
    </location>
</feature>
<feature type="compositionally biased region" description="Basic and acidic residues" evidence="1">
    <location>
        <begin position="356"/>
        <end position="372"/>
    </location>
</feature>
<keyword evidence="4" id="KW-1185">Reference proteome</keyword>
<feature type="compositionally biased region" description="Basic residues" evidence="1">
    <location>
        <begin position="1385"/>
        <end position="1396"/>
    </location>
</feature>
<feature type="compositionally biased region" description="Polar residues" evidence="1">
    <location>
        <begin position="759"/>
        <end position="770"/>
    </location>
</feature>
<dbReference type="RefSeq" id="XP_045262241.1">
    <property type="nucleotide sequence ID" value="XM_045411643.1"/>
</dbReference>
<feature type="compositionally biased region" description="Acidic residues" evidence="1">
    <location>
        <begin position="1129"/>
        <end position="1138"/>
    </location>
</feature>
<sequence>MEKDLRLRLVVRRHGVPDVKLLWNATANEDLTISKLVAEVNEVIPLESGEWGLEDYAVELKDASGDGFECVHYHLVSKVLKEDDQVLIRPLLTDDLKRRKLSGRHQISSDGRHLVDGLAYGRSWLKAPRDRPNVALPPRKKARITYSSDDENDSPSETSSDTELPMIEYDSSTRAHQDPSSVKLRARFYDAESDGDEEGDDEFEPGADGDDDEDMGSEDDDIREELRLISEDNAAVREGDLLEELRSIRGKRASSGSRDTVHSTPPRRASPVASASNALVRSATRTSTGMDFLDKIIALRAAFPTAPFAIVEPTLLRCDSDPERAYRKLSKKFSAQLGIRQMLERQERSLSSSPIRHSDRNDGRELVLRETSSEEDSDSAADELEEHQSNELNDDSDEASETLNHNTHPDSKDGKDDLSSESDSDSSSESSAVASDSDSDQEMDDLDKSSEEGSDKSLEDSSSDDSSESGDEAPVPDDNSEVEDQDIPEEESGSDSNSDGSRAVAGRRSSEGAPADVDMDSSSGSSSDSSSDSLSDSSESDEESSSGDSSSDSDSDSDSGPEEIPATTLSKQYQTLQPVISPKPTKATPAAAPAVHTPTVPPGQGLTKTQKRNARRKLAKQSAAQGSSASGQISREPSQMTAPEIPDDIAALLARKKALLEAFVSDAPEESQSQEKSPEIPDSAPQDSSQVVYAEAFRSPSTQEDPAQRRMKPNVGAARRMLMGSLGLKNPKTKADEDKIRQDLMKGVRPHTNARLTEAPQSGESAQTQESVEEDPEAWREKIAYRAVECCHEGVELSEPPFPFVQRWDPQQQVEEWFGSKNKRGGKRKRVQRNQAQFYDDGDSQSSKKRRVDGDDSIMTFSEGVEEGDTTLNYDDPVEEPAASKARPEESQMTDVEDLPSLPDDLTTLPELRPGAAKAGMVITWKQWVLSTQTNWQPEVINVTGILVRVFDEDATDFEFLLAQRDRDHDRKEKIYDESTGQRVYDRFEAPDDDEDDDESGFDDGYRKITFAELIEPKILQDPLDDKRMPVVNEESSGPTDSVVHETVYDTQSQPSQFPGKNASPPEADEDGSQSQIDAEDGQAKANTGDGQSQVVAEHDEMVVDPSEQDQSTSNPEPPIDNAQPANDIEGEADEDDVATPKASAQAKVKNVVIETEESQESGTSQAPTAFSISSDRRHEISLMIEEAGFRKDLSPSVLQRKTSSPTRQLMEMSEAANSRSSEAPVLEASSVKDTTPAPPQSDSIPPPSSATSVRSGRQPDDDFSFHTGGDDVPMNDTGDGSPILGASTPKANVQTPPRQNQSPVEPGTTDSFPSLEDIFLEATQPSTQNNESPSKSQAFRGTRKQLFPNSSQPAPSRSPELPDMRPMPKTAPSSFSESQDVKPKKPFIRFTKRKSQSSPFVIPDGSQVISVSSSPEPPVEEDYAEDEIDDDYQEKSSSLPHGSGWVKKNKPSRAKSMPPARTTANAAAGRRSIPPSSMPARTNTKSRGQRKSMTRF</sequence>
<feature type="compositionally biased region" description="Acidic residues" evidence="1">
    <location>
        <begin position="538"/>
        <end position="561"/>
    </location>
</feature>
<feature type="region of interest" description="Disordered" evidence="1">
    <location>
        <begin position="248"/>
        <end position="276"/>
    </location>
</feature>
<organism evidence="3 4">
    <name type="scientific">Colletotrichum gloeosporioides</name>
    <name type="common">Anthracnose fungus</name>
    <name type="synonym">Glomerella cingulata</name>
    <dbReference type="NCBI Taxonomy" id="474922"/>
    <lineage>
        <taxon>Eukaryota</taxon>
        <taxon>Fungi</taxon>
        <taxon>Dikarya</taxon>
        <taxon>Ascomycota</taxon>
        <taxon>Pezizomycotina</taxon>
        <taxon>Sordariomycetes</taxon>
        <taxon>Hypocreomycetidae</taxon>
        <taxon>Glomerellales</taxon>
        <taxon>Glomerellaceae</taxon>
        <taxon>Colletotrichum</taxon>
        <taxon>Colletotrichum gloeosporioides species complex</taxon>
    </lineage>
</organism>
<feature type="compositionally biased region" description="Low complexity" evidence="1">
    <location>
        <begin position="427"/>
        <end position="436"/>
    </location>
</feature>
<feature type="compositionally biased region" description="Basic residues" evidence="1">
    <location>
        <begin position="609"/>
        <end position="619"/>
    </location>
</feature>
<feature type="compositionally biased region" description="Polar residues" evidence="1">
    <location>
        <begin position="1324"/>
        <end position="1340"/>
    </location>
</feature>
<feature type="compositionally biased region" description="Low complexity" evidence="1">
    <location>
        <begin position="520"/>
        <end position="537"/>
    </location>
</feature>
<reference evidence="3" key="2">
    <citation type="submission" date="2020-03" db="EMBL/GenBank/DDBJ databases">
        <authorList>
            <person name="Fu F.-F."/>
            <person name="Chen J."/>
        </authorList>
    </citation>
    <scope>NUCLEOTIDE SEQUENCE</scope>
    <source>
        <strain evidence="3">Lc1</strain>
    </source>
</reference>
<feature type="compositionally biased region" description="Low complexity" evidence="1">
    <location>
        <begin position="1461"/>
        <end position="1472"/>
    </location>
</feature>
<feature type="compositionally biased region" description="Polar residues" evidence="1">
    <location>
        <begin position="567"/>
        <end position="578"/>
    </location>
</feature>
<dbReference type="Pfam" id="PF24054">
    <property type="entry name" value="DUF7357"/>
    <property type="match status" value="1"/>
</dbReference>
<feature type="compositionally biased region" description="Polar residues" evidence="1">
    <location>
        <begin position="1049"/>
        <end position="1059"/>
    </location>
</feature>
<evidence type="ECO:0000256" key="1">
    <source>
        <dbReference type="SAM" id="MobiDB-lite"/>
    </source>
</evidence>
<feature type="compositionally biased region" description="Basic residues" evidence="1">
    <location>
        <begin position="821"/>
        <end position="832"/>
    </location>
</feature>
<accession>A0A8H4CG66</accession>
<feature type="compositionally biased region" description="Polar residues" evidence="1">
    <location>
        <begin position="1197"/>
        <end position="1208"/>
    </location>
</feature>